<name>A0A8J3BBW9_9ACTN</name>
<feature type="transmembrane region" description="Helical" evidence="1">
    <location>
        <begin position="371"/>
        <end position="391"/>
    </location>
</feature>
<organism evidence="2 3">
    <name type="scientific">Pilimelia anulata</name>
    <dbReference type="NCBI Taxonomy" id="53371"/>
    <lineage>
        <taxon>Bacteria</taxon>
        <taxon>Bacillati</taxon>
        <taxon>Actinomycetota</taxon>
        <taxon>Actinomycetes</taxon>
        <taxon>Micromonosporales</taxon>
        <taxon>Micromonosporaceae</taxon>
        <taxon>Pilimelia</taxon>
    </lineage>
</organism>
<keyword evidence="1" id="KW-0472">Membrane</keyword>
<feature type="transmembrane region" description="Helical" evidence="1">
    <location>
        <begin position="93"/>
        <end position="112"/>
    </location>
</feature>
<feature type="transmembrane region" description="Helical" evidence="1">
    <location>
        <begin position="299"/>
        <end position="317"/>
    </location>
</feature>
<feature type="transmembrane region" description="Helical" evidence="1">
    <location>
        <begin position="36"/>
        <end position="55"/>
    </location>
</feature>
<feature type="transmembrane region" description="Helical" evidence="1">
    <location>
        <begin position="121"/>
        <end position="141"/>
    </location>
</feature>
<feature type="transmembrane region" description="Helical" evidence="1">
    <location>
        <begin position="398"/>
        <end position="418"/>
    </location>
</feature>
<keyword evidence="3" id="KW-1185">Reference proteome</keyword>
<feature type="transmembrane region" description="Helical" evidence="1">
    <location>
        <begin position="67"/>
        <end position="87"/>
    </location>
</feature>
<dbReference type="Proteomes" id="UP000649739">
    <property type="component" value="Unassembled WGS sequence"/>
</dbReference>
<feature type="transmembrane region" description="Helical" evidence="1">
    <location>
        <begin position="176"/>
        <end position="194"/>
    </location>
</feature>
<reference evidence="2" key="1">
    <citation type="journal article" date="2014" name="Int. J. Syst. Evol. Microbiol.">
        <title>Complete genome sequence of Corynebacterium casei LMG S-19264T (=DSM 44701T), isolated from a smear-ripened cheese.</title>
        <authorList>
            <consortium name="US DOE Joint Genome Institute (JGI-PGF)"/>
            <person name="Walter F."/>
            <person name="Albersmeier A."/>
            <person name="Kalinowski J."/>
            <person name="Ruckert C."/>
        </authorList>
    </citation>
    <scope>NUCLEOTIDE SEQUENCE</scope>
    <source>
        <strain evidence="2">JCM 3090</strain>
    </source>
</reference>
<keyword evidence="2" id="KW-0808">Transferase</keyword>
<evidence type="ECO:0000313" key="2">
    <source>
        <dbReference type="EMBL" id="GGJ99770.1"/>
    </source>
</evidence>
<accession>A0A8J3BBW9</accession>
<feature type="transmembrane region" description="Helical" evidence="1">
    <location>
        <begin position="322"/>
        <end position="343"/>
    </location>
</feature>
<evidence type="ECO:0000256" key="1">
    <source>
        <dbReference type="SAM" id="Phobius"/>
    </source>
</evidence>
<proteinExistence type="predicted"/>
<feature type="transmembrane region" description="Helical" evidence="1">
    <location>
        <begin position="147"/>
        <end position="164"/>
    </location>
</feature>
<keyword evidence="1" id="KW-1133">Transmembrane helix</keyword>
<dbReference type="GO" id="GO:0016740">
    <property type="term" value="F:transferase activity"/>
    <property type="evidence" value="ECO:0007669"/>
    <property type="project" value="UniProtKB-KW"/>
</dbReference>
<comment type="caution">
    <text evidence="2">The sequence shown here is derived from an EMBL/GenBank/DDBJ whole genome shotgun (WGS) entry which is preliminary data.</text>
</comment>
<feature type="transmembrane region" description="Helical" evidence="1">
    <location>
        <begin position="228"/>
        <end position="247"/>
    </location>
</feature>
<dbReference type="EMBL" id="BMQB01000006">
    <property type="protein sequence ID" value="GGJ99770.1"/>
    <property type="molecule type" value="Genomic_DNA"/>
</dbReference>
<dbReference type="AlphaFoldDB" id="A0A8J3BBW9"/>
<evidence type="ECO:0000313" key="3">
    <source>
        <dbReference type="Proteomes" id="UP000649739"/>
    </source>
</evidence>
<gene>
    <name evidence="2" type="ORF">GCM10010123_32120</name>
</gene>
<sequence length="569" mass="60000">MLVCAGYLVAAFVVLSQLWVAPTERVLSLNAEDQTLYEWFLANDTLLWTGGSGLLSDRLNAPEGFNLMANTTVIALGLLGTPVTLAFGAPVTFALFATLNLAGTAAAWYLLFARGLRRHRLAAGIAGAFCGFAPGMVSQNISHLHMSAQWLVPLMVWWVIVLARTGDPAAPRRERAFWVASLALAATVFVQVFIGEEVLFLTAFTLLFVVGAYALARPAARRAAPRFLAAMAVTAVVAGAALAYPLWFQFLGPQGVKDGIFAPDYFSADLASWIAISPLSLAGSDAAARLTTGPSEYNTFLGLPLILVAVAGAVWLIRKPAVLACAVGALVMAAFSLGPKLVVNGERTGFYGPYMAIKNVPVIDGALPMRFALAAIPLVAAILAYVVHAALRRPERAVRWGVPALVAAALLPIAPAPLPVSARPPLPTFISGGAWKQCAPENGVLVTVPLATPPRPGPMRYPTATNIAFAIPEGFFIGPYGTDGSGAMGVSRFPIAQWLEEVATSGAVPPVGPADRDALRVALEFWRADCVAVVDAEPNAEAIRTALTALFARPGARLADATTWRVERG</sequence>
<keyword evidence="1" id="KW-0812">Transmembrane</keyword>
<reference evidence="2" key="2">
    <citation type="submission" date="2020-09" db="EMBL/GenBank/DDBJ databases">
        <authorList>
            <person name="Sun Q."/>
            <person name="Ohkuma M."/>
        </authorList>
    </citation>
    <scope>NUCLEOTIDE SEQUENCE</scope>
    <source>
        <strain evidence="2">JCM 3090</strain>
    </source>
</reference>
<protein>
    <submittedName>
        <fullName evidence="2">Glycosyl transferase</fullName>
    </submittedName>
</protein>
<feature type="transmembrane region" description="Helical" evidence="1">
    <location>
        <begin position="200"/>
        <end position="216"/>
    </location>
</feature>